<dbReference type="PROSITE" id="PS00760">
    <property type="entry name" value="SPASE_I_2"/>
    <property type="match status" value="1"/>
</dbReference>
<dbReference type="SUPFAM" id="SSF51306">
    <property type="entry name" value="LexA/Signal peptidase"/>
    <property type="match status" value="1"/>
</dbReference>
<organism evidence="9 10">
    <name type="scientific">Sphingomonas endophytica</name>
    <dbReference type="NCBI Taxonomy" id="869719"/>
    <lineage>
        <taxon>Bacteria</taxon>
        <taxon>Pseudomonadati</taxon>
        <taxon>Pseudomonadota</taxon>
        <taxon>Alphaproteobacteria</taxon>
        <taxon>Sphingomonadales</taxon>
        <taxon>Sphingomonadaceae</taxon>
        <taxon>Sphingomonas</taxon>
    </lineage>
</organism>
<dbReference type="PANTHER" id="PTHR43390:SF1">
    <property type="entry name" value="CHLOROPLAST PROCESSING PEPTIDASE"/>
    <property type="match status" value="1"/>
</dbReference>
<sequence length="271" mass="30162">MATPAAPGKPARSETSETIRFLLKLALFVFVLRSFIFSPFSIPSESMLPRLLIGDYLFVSKWNYGYSRWSLPLGIPLIPGRIFASTPTRGDTVVFRSLGPDDHDVIKRVIGLPGDTIQMRNGQLFLNNKAIPKQRVADFIVPLTPNFPAEKCGAEFQDVDKAGQPICRYPRFRETLPGGRSYEVLDQGNLPIADDTDVYTVPAGDVFLMGDNRDDSADSRFAPPEGMGYIPVERIQGKALVTFWSTDGSAEWIKPWTWVSAARFSRIGHGF</sequence>
<evidence type="ECO:0000256" key="5">
    <source>
        <dbReference type="ARBA" id="ARBA00022801"/>
    </source>
</evidence>
<dbReference type="InterPro" id="IPR036286">
    <property type="entry name" value="LexA/Signal_pep-like_sf"/>
</dbReference>
<feature type="active site" evidence="6">
    <location>
        <position position="107"/>
    </location>
</feature>
<dbReference type="Proteomes" id="UP000522313">
    <property type="component" value="Unassembled WGS sequence"/>
</dbReference>
<feature type="active site" evidence="6">
    <location>
        <position position="46"/>
    </location>
</feature>
<keyword evidence="7" id="KW-1133">Transmembrane helix</keyword>
<dbReference type="EMBL" id="JACHBT010000002">
    <property type="protein sequence ID" value="MBB6503478.1"/>
    <property type="molecule type" value="Genomic_DNA"/>
</dbReference>
<evidence type="ECO:0000259" key="8">
    <source>
        <dbReference type="Pfam" id="PF10502"/>
    </source>
</evidence>
<dbReference type="PRINTS" id="PR00727">
    <property type="entry name" value="LEADERPTASE"/>
</dbReference>
<evidence type="ECO:0000313" key="10">
    <source>
        <dbReference type="Proteomes" id="UP000522313"/>
    </source>
</evidence>
<evidence type="ECO:0000313" key="9">
    <source>
        <dbReference type="EMBL" id="MBB6503478.1"/>
    </source>
</evidence>
<evidence type="ECO:0000256" key="6">
    <source>
        <dbReference type="PIRSR" id="PIRSR600223-1"/>
    </source>
</evidence>
<dbReference type="PANTHER" id="PTHR43390">
    <property type="entry name" value="SIGNAL PEPTIDASE I"/>
    <property type="match status" value="1"/>
</dbReference>
<dbReference type="AlphaFoldDB" id="A0A7X0MNF1"/>
<dbReference type="GO" id="GO:0006465">
    <property type="term" value="P:signal peptide processing"/>
    <property type="evidence" value="ECO:0007669"/>
    <property type="project" value="InterPro"/>
</dbReference>
<evidence type="ECO:0000256" key="4">
    <source>
        <dbReference type="ARBA" id="ARBA00019232"/>
    </source>
</evidence>
<dbReference type="GO" id="GO:0016020">
    <property type="term" value="C:membrane"/>
    <property type="evidence" value="ECO:0007669"/>
    <property type="project" value="UniProtKB-SubCell"/>
</dbReference>
<reference evidence="9 10" key="2">
    <citation type="submission" date="2020-08" db="EMBL/GenBank/DDBJ databases">
        <authorList>
            <person name="Partida-Martinez L."/>
            <person name="Huntemann M."/>
            <person name="Clum A."/>
            <person name="Wang J."/>
            <person name="Palaniappan K."/>
            <person name="Ritter S."/>
            <person name="Chen I.-M."/>
            <person name="Stamatis D."/>
            <person name="Reddy T."/>
            <person name="O'Malley R."/>
            <person name="Daum C."/>
            <person name="Shapiro N."/>
            <person name="Ivanova N."/>
            <person name="Kyrpides N."/>
            <person name="Woyke T."/>
        </authorList>
    </citation>
    <scope>NUCLEOTIDE SEQUENCE [LARGE SCALE GENOMIC DNA]</scope>
    <source>
        <strain evidence="9 10">AS3.13</strain>
    </source>
</reference>
<dbReference type="NCBIfam" id="TIGR02227">
    <property type="entry name" value="sigpep_I_bact"/>
    <property type="match status" value="1"/>
</dbReference>
<feature type="transmembrane region" description="Helical" evidence="7">
    <location>
        <begin position="21"/>
        <end position="42"/>
    </location>
</feature>
<keyword evidence="7" id="KW-0645">Protease</keyword>
<keyword evidence="5 7" id="KW-0378">Hydrolase</keyword>
<dbReference type="RefSeq" id="WP_184503954.1">
    <property type="nucleotide sequence ID" value="NZ_JACHBT010000002.1"/>
</dbReference>
<dbReference type="InterPro" id="IPR000223">
    <property type="entry name" value="Pept_S26A_signal_pept_1"/>
</dbReference>
<comment type="subcellular location">
    <subcellularLocation>
        <location evidence="7">Membrane</location>
        <topology evidence="7">Single-pass type II membrane protein</topology>
    </subcellularLocation>
</comment>
<dbReference type="InterPro" id="IPR019533">
    <property type="entry name" value="Peptidase_S26"/>
</dbReference>
<evidence type="ECO:0000256" key="2">
    <source>
        <dbReference type="ARBA" id="ARBA00009370"/>
    </source>
</evidence>
<dbReference type="GO" id="GO:0009003">
    <property type="term" value="F:signal peptidase activity"/>
    <property type="evidence" value="ECO:0007669"/>
    <property type="project" value="UniProtKB-EC"/>
</dbReference>
<dbReference type="CDD" id="cd06530">
    <property type="entry name" value="S26_SPase_I"/>
    <property type="match status" value="1"/>
</dbReference>
<dbReference type="GO" id="GO:0004252">
    <property type="term" value="F:serine-type endopeptidase activity"/>
    <property type="evidence" value="ECO:0007669"/>
    <property type="project" value="InterPro"/>
</dbReference>
<dbReference type="Gene3D" id="2.10.109.10">
    <property type="entry name" value="Umud Fragment, subunit A"/>
    <property type="match status" value="1"/>
</dbReference>
<gene>
    <name evidence="9" type="ORF">F4693_000431</name>
</gene>
<comment type="catalytic activity">
    <reaction evidence="1 7">
        <text>Cleavage of hydrophobic, N-terminal signal or leader sequences from secreted and periplasmic proteins.</text>
        <dbReference type="EC" id="3.4.21.89"/>
    </reaction>
</comment>
<protein>
    <recommendedName>
        <fullName evidence="4 7">Signal peptidase I</fullName>
        <ecNumber evidence="3 7">3.4.21.89</ecNumber>
    </recommendedName>
</protein>
<name>A0A7X0MNF1_9SPHN</name>
<comment type="similarity">
    <text evidence="2 7">Belongs to the peptidase S26 family.</text>
</comment>
<dbReference type="Pfam" id="PF10502">
    <property type="entry name" value="Peptidase_S26"/>
    <property type="match status" value="1"/>
</dbReference>
<accession>A0A7X0MNF1</accession>
<proteinExistence type="inferred from homology"/>
<feature type="domain" description="Peptidase S26" evidence="8">
    <location>
        <begin position="17"/>
        <end position="244"/>
    </location>
</feature>
<dbReference type="EC" id="3.4.21.89" evidence="3 7"/>
<evidence type="ECO:0000256" key="7">
    <source>
        <dbReference type="RuleBase" id="RU362042"/>
    </source>
</evidence>
<evidence type="ECO:0000256" key="3">
    <source>
        <dbReference type="ARBA" id="ARBA00013208"/>
    </source>
</evidence>
<evidence type="ECO:0000256" key="1">
    <source>
        <dbReference type="ARBA" id="ARBA00000677"/>
    </source>
</evidence>
<reference evidence="9 10" key="1">
    <citation type="submission" date="2020-08" db="EMBL/GenBank/DDBJ databases">
        <title>The Agave Microbiome: Exploring the role of microbial communities in plant adaptations to desert environments.</title>
        <authorList>
            <person name="Partida-Martinez L.P."/>
        </authorList>
    </citation>
    <scope>NUCLEOTIDE SEQUENCE [LARGE SCALE GENOMIC DNA]</scope>
    <source>
        <strain evidence="9 10">AS3.13</strain>
    </source>
</reference>
<comment type="caution">
    <text evidence="9">The sequence shown here is derived from an EMBL/GenBank/DDBJ whole genome shotgun (WGS) entry which is preliminary data.</text>
</comment>
<dbReference type="InterPro" id="IPR019757">
    <property type="entry name" value="Pept_S26A_signal_pept_1_Lys-AS"/>
</dbReference>
<keyword evidence="7" id="KW-0812">Transmembrane</keyword>
<keyword evidence="7" id="KW-0472">Membrane</keyword>